<protein>
    <submittedName>
        <fullName evidence="2">Uncharacterized protein</fullName>
    </submittedName>
</protein>
<evidence type="ECO:0000256" key="1">
    <source>
        <dbReference type="SAM" id="Phobius"/>
    </source>
</evidence>
<evidence type="ECO:0000313" key="3">
    <source>
        <dbReference type="Proteomes" id="UP000050535"/>
    </source>
</evidence>
<keyword evidence="1" id="KW-1133">Transmembrane helix</keyword>
<reference evidence="3" key="1">
    <citation type="submission" date="2013-11" db="EMBL/GenBank/DDBJ databases">
        <authorList>
            <person name="Hoang H.T."/>
            <person name="Killian M.L."/>
            <person name="Madson D.M."/>
            <person name="Arruda P.H.E."/>
            <person name="Sun D."/>
            <person name="Schwartz K.J."/>
            <person name="Yoon K."/>
        </authorList>
    </citation>
    <scope>NUCLEOTIDE SEQUENCE [LARGE SCALE GENOMIC DNA]</scope>
    <source>
        <strain evidence="3">CDK2</strain>
    </source>
</reference>
<accession>A0A0P7GU48</accession>
<dbReference type="EMBL" id="LGUC01000002">
    <property type="protein sequence ID" value="KPN29007.1"/>
    <property type="molecule type" value="Genomic_DNA"/>
</dbReference>
<organism evidence="2 3">
    <name type="scientific">Halolamina pelagica</name>
    <dbReference type="NCBI Taxonomy" id="699431"/>
    <lineage>
        <taxon>Archaea</taxon>
        <taxon>Methanobacteriati</taxon>
        <taxon>Methanobacteriota</taxon>
        <taxon>Stenosarchaea group</taxon>
        <taxon>Halobacteria</taxon>
        <taxon>Halobacteriales</taxon>
        <taxon>Haloferacaceae</taxon>
    </lineage>
</organism>
<sequence length="87" mass="8872">MTDTISGNFGYMLARRLSVIGMAPNIEFDPSGSPLLVAGMMTALLSALAAVWMLSIGDIVTALGLTVLIVAGILLAGIDLSPNATPP</sequence>
<keyword evidence="1" id="KW-0812">Transmembrane</keyword>
<dbReference type="Proteomes" id="UP000050535">
    <property type="component" value="Unassembled WGS sequence"/>
</dbReference>
<dbReference type="AlphaFoldDB" id="A0A0P7GU48"/>
<feature type="transmembrane region" description="Helical" evidence="1">
    <location>
        <begin position="59"/>
        <end position="78"/>
    </location>
</feature>
<gene>
    <name evidence="2" type="ORF">SY89_03241</name>
</gene>
<keyword evidence="3" id="KW-1185">Reference proteome</keyword>
<keyword evidence="1" id="KW-0472">Membrane</keyword>
<dbReference type="STRING" id="699431.SY89_03241"/>
<name>A0A0P7GU48_9EURY</name>
<comment type="caution">
    <text evidence="2">The sequence shown here is derived from an EMBL/GenBank/DDBJ whole genome shotgun (WGS) entry which is preliminary data.</text>
</comment>
<feature type="transmembrane region" description="Helical" evidence="1">
    <location>
        <begin position="35"/>
        <end position="54"/>
    </location>
</feature>
<proteinExistence type="predicted"/>
<evidence type="ECO:0000313" key="2">
    <source>
        <dbReference type="EMBL" id="KPN29007.1"/>
    </source>
</evidence>